<proteinExistence type="predicted"/>
<dbReference type="AlphaFoldDB" id="A0A844ZJU9"/>
<feature type="compositionally biased region" description="Acidic residues" evidence="1">
    <location>
        <begin position="313"/>
        <end position="325"/>
    </location>
</feature>
<sequence length="339" mass="37990">MGKTPGNGKAKAAQKGPGKKIGKADRTTSRVRTKSQVRRVKPLARKDQRGWNFDHENEIAEWQGRGPRTPLEDTGYGHYTEREQQLLQMPDEHKGGHGGSMKSLRTHHAVPEEALNQLSDVAYMASARLGRYYEGPTEYSGLDPSPVKASVGHRDKNAHRKEFRRATGEASATRYQQASGDYVPGTDYEILHAHGVGEVGKVSQQIVNLASASQGANSQMIPYDKAISGNPRIRVGSYFQKKKGTHQAVAIHQVYYHEAMGDQPIFHQQVEPHRPEMSREEYEYHEAQAERLKQHIRALEGPHDDGSIQPMQMDEEKDQDEDEEAAATMASMSMQRGHF</sequence>
<dbReference type="RefSeq" id="WP_160589996.1">
    <property type="nucleotide sequence ID" value="NZ_BAAAFP010000002.1"/>
</dbReference>
<feature type="region of interest" description="Disordered" evidence="1">
    <location>
        <begin position="139"/>
        <end position="176"/>
    </location>
</feature>
<keyword evidence="3" id="KW-1185">Reference proteome</keyword>
<reference evidence="2 3" key="1">
    <citation type="submission" date="2019-12" db="EMBL/GenBank/DDBJ databases">
        <title>Genomic-based taxomic classification of the family Erythrobacteraceae.</title>
        <authorList>
            <person name="Xu L."/>
        </authorList>
    </citation>
    <scope>NUCLEOTIDE SEQUENCE [LARGE SCALE GENOMIC DNA]</scope>
    <source>
        <strain evidence="2 3">JCM 16339</strain>
    </source>
</reference>
<name>A0A844ZJU9_9SPHN</name>
<feature type="compositionally biased region" description="Low complexity" evidence="1">
    <location>
        <begin position="326"/>
        <end position="339"/>
    </location>
</feature>
<feature type="region of interest" description="Disordered" evidence="1">
    <location>
        <begin position="1"/>
        <end position="49"/>
    </location>
</feature>
<organism evidence="2 3">
    <name type="scientific">Alteraurantiacibacter aestuarii</name>
    <dbReference type="NCBI Taxonomy" id="650004"/>
    <lineage>
        <taxon>Bacteria</taxon>
        <taxon>Pseudomonadati</taxon>
        <taxon>Pseudomonadota</taxon>
        <taxon>Alphaproteobacteria</taxon>
        <taxon>Sphingomonadales</taxon>
        <taxon>Erythrobacteraceae</taxon>
        <taxon>Alteraurantiacibacter</taxon>
    </lineage>
</organism>
<evidence type="ECO:0000313" key="3">
    <source>
        <dbReference type="Proteomes" id="UP000435243"/>
    </source>
</evidence>
<feature type="region of interest" description="Disordered" evidence="1">
    <location>
        <begin position="301"/>
        <end position="339"/>
    </location>
</feature>
<feature type="compositionally biased region" description="Basic residues" evidence="1">
    <location>
        <begin position="29"/>
        <end position="43"/>
    </location>
</feature>
<evidence type="ECO:0000313" key="2">
    <source>
        <dbReference type="EMBL" id="MXO88058.1"/>
    </source>
</evidence>
<protein>
    <submittedName>
        <fullName evidence="2">Uncharacterized protein</fullName>
    </submittedName>
</protein>
<dbReference type="Proteomes" id="UP000435243">
    <property type="component" value="Unassembled WGS sequence"/>
</dbReference>
<accession>A0A844ZJU9</accession>
<evidence type="ECO:0000256" key="1">
    <source>
        <dbReference type="SAM" id="MobiDB-lite"/>
    </source>
</evidence>
<gene>
    <name evidence="2" type="ORF">GRI32_04820</name>
</gene>
<dbReference type="EMBL" id="WTYY01000002">
    <property type="protein sequence ID" value="MXO88058.1"/>
    <property type="molecule type" value="Genomic_DNA"/>
</dbReference>
<comment type="caution">
    <text evidence="2">The sequence shown here is derived from an EMBL/GenBank/DDBJ whole genome shotgun (WGS) entry which is preliminary data.</text>
</comment>